<evidence type="ECO:0000259" key="4">
    <source>
        <dbReference type="PROSITE" id="PS50600"/>
    </source>
</evidence>
<dbReference type="SUPFAM" id="SSF54001">
    <property type="entry name" value="Cysteine proteinases"/>
    <property type="match status" value="1"/>
</dbReference>
<dbReference type="PROSITE" id="PS50600">
    <property type="entry name" value="ULP_PROTEASE"/>
    <property type="match status" value="1"/>
</dbReference>
<comment type="similarity">
    <text evidence="1">Belongs to the peptidase C48 family.</text>
</comment>
<proteinExistence type="inferred from homology"/>
<evidence type="ECO:0000256" key="2">
    <source>
        <dbReference type="ARBA" id="ARBA00022670"/>
    </source>
</evidence>
<reference evidence="6" key="2">
    <citation type="journal article" date="2017" name="J. Anim. Genet.">
        <title>Multiple reference genome sequences of hot pepper reveal the massive evolution of plant disease resistance genes by retroduplication.</title>
        <authorList>
            <person name="Kim S."/>
            <person name="Park J."/>
            <person name="Yeom S.-I."/>
            <person name="Kim Y.-M."/>
            <person name="Seo E."/>
            <person name="Kim K.-T."/>
            <person name="Kim M.-S."/>
            <person name="Lee J.M."/>
            <person name="Cheong K."/>
            <person name="Shin H.-S."/>
            <person name="Kim S.-B."/>
            <person name="Han K."/>
            <person name="Lee J."/>
            <person name="Park M."/>
            <person name="Lee H.-A."/>
            <person name="Lee H.-Y."/>
            <person name="Lee Y."/>
            <person name="Oh S."/>
            <person name="Lee J.H."/>
            <person name="Choi E."/>
            <person name="Choi E."/>
            <person name="Lee S.E."/>
            <person name="Jeon J."/>
            <person name="Kim H."/>
            <person name="Choi G."/>
            <person name="Song H."/>
            <person name="Lee J."/>
            <person name="Lee S.-C."/>
            <person name="Kwon J.-K."/>
            <person name="Lee H.-Y."/>
            <person name="Koo N."/>
            <person name="Hong Y."/>
            <person name="Kim R.W."/>
            <person name="Kang W.-H."/>
            <person name="Huh J.H."/>
            <person name="Kang B.-C."/>
            <person name="Yang T.-J."/>
            <person name="Lee Y.-H."/>
            <person name="Bennetzen J.L."/>
            <person name="Choi D."/>
        </authorList>
    </citation>
    <scope>NUCLEOTIDE SEQUENCE [LARGE SCALE GENOMIC DNA]</scope>
    <source>
        <strain evidence="6">cv. PBC81</strain>
    </source>
</reference>
<evidence type="ECO:0000256" key="1">
    <source>
        <dbReference type="ARBA" id="ARBA00005234"/>
    </source>
</evidence>
<dbReference type="EMBL" id="MLFT02000002">
    <property type="protein sequence ID" value="PHT55462.1"/>
    <property type="molecule type" value="Genomic_DNA"/>
</dbReference>
<dbReference type="Pfam" id="PF02902">
    <property type="entry name" value="Peptidase_C48"/>
    <property type="match status" value="1"/>
</dbReference>
<evidence type="ECO:0000313" key="6">
    <source>
        <dbReference type="Proteomes" id="UP000224567"/>
    </source>
</evidence>
<dbReference type="Proteomes" id="UP000224567">
    <property type="component" value="Unassembled WGS sequence"/>
</dbReference>
<dbReference type="InterPro" id="IPR003653">
    <property type="entry name" value="Peptidase_C48_C"/>
</dbReference>
<sequence length="182" mass="21342">MPSGLPWHQVDEVYVPINCNENFHWVLAVISLKDRRICICDSLSRQRNTESITEIHKLAKMLPTYLFDNKFYDETSSIDWPNLETYRDKITQTTQILNEHSFDVGYVQHIMKQECDSMDCGVFVVGYVEYLSEEINVPSDGFEAEYLRMRYATLLRKYGIQKSKKGYVSENDDPPRPKSRII</sequence>
<accession>A0A2G2XD84</accession>
<dbReference type="InterPro" id="IPR038765">
    <property type="entry name" value="Papain-like_cys_pep_sf"/>
</dbReference>
<dbReference type="OrthoDB" id="1297091at2759"/>
<organism evidence="5 6">
    <name type="scientific">Capsicum baccatum</name>
    <name type="common">Peruvian pepper</name>
    <dbReference type="NCBI Taxonomy" id="33114"/>
    <lineage>
        <taxon>Eukaryota</taxon>
        <taxon>Viridiplantae</taxon>
        <taxon>Streptophyta</taxon>
        <taxon>Embryophyta</taxon>
        <taxon>Tracheophyta</taxon>
        <taxon>Spermatophyta</taxon>
        <taxon>Magnoliopsida</taxon>
        <taxon>eudicotyledons</taxon>
        <taxon>Gunneridae</taxon>
        <taxon>Pentapetalae</taxon>
        <taxon>asterids</taxon>
        <taxon>lamiids</taxon>
        <taxon>Solanales</taxon>
        <taxon>Solanaceae</taxon>
        <taxon>Solanoideae</taxon>
        <taxon>Capsiceae</taxon>
        <taxon>Capsicum</taxon>
    </lineage>
</organism>
<evidence type="ECO:0000313" key="5">
    <source>
        <dbReference type="EMBL" id="PHT55462.1"/>
    </source>
</evidence>
<dbReference type="PANTHER" id="PTHR31470">
    <property type="entry name" value="CYSTEINE PROTEINASES SUPERFAMILY PROTEIN-RELATED-RELATED"/>
    <property type="match status" value="1"/>
</dbReference>
<name>A0A2G2XD84_CAPBA</name>
<dbReference type="GO" id="GO:0006508">
    <property type="term" value="P:proteolysis"/>
    <property type="evidence" value="ECO:0007669"/>
    <property type="project" value="UniProtKB-KW"/>
</dbReference>
<comment type="caution">
    <text evidence="5">The sequence shown here is derived from an EMBL/GenBank/DDBJ whole genome shotgun (WGS) entry which is preliminary data.</text>
</comment>
<protein>
    <recommendedName>
        <fullName evidence="4">Ubiquitin-like protease family profile domain-containing protein</fullName>
    </recommendedName>
</protein>
<dbReference type="Gene3D" id="3.40.395.10">
    <property type="entry name" value="Adenoviral Proteinase, Chain A"/>
    <property type="match status" value="1"/>
</dbReference>
<gene>
    <name evidence="5" type="ORF">CQW23_03948</name>
</gene>
<evidence type="ECO:0000256" key="3">
    <source>
        <dbReference type="ARBA" id="ARBA00022801"/>
    </source>
</evidence>
<reference evidence="5 6" key="1">
    <citation type="journal article" date="2017" name="Genome Biol.">
        <title>New reference genome sequences of hot pepper reveal the massive evolution of plant disease-resistance genes by retroduplication.</title>
        <authorList>
            <person name="Kim S."/>
            <person name="Park J."/>
            <person name="Yeom S.I."/>
            <person name="Kim Y.M."/>
            <person name="Seo E."/>
            <person name="Kim K.T."/>
            <person name="Kim M.S."/>
            <person name="Lee J.M."/>
            <person name="Cheong K."/>
            <person name="Shin H.S."/>
            <person name="Kim S.B."/>
            <person name="Han K."/>
            <person name="Lee J."/>
            <person name="Park M."/>
            <person name="Lee H.A."/>
            <person name="Lee H.Y."/>
            <person name="Lee Y."/>
            <person name="Oh S."/>
            <person name="Lee J.H."/>
            <person name="Choi E."/>
            <person name="Choi E."/>
            <person name="Lee S.E."/>
            <person name="Jeon J."/>
            <person name="Kim H."/>
            <person name="Choi G."/>
            <person name="Song H."/>
            <person name="Lee J."/>
            <person name="Lee S.C."/>
            <person name="Kwon J.K."/>
            <person name="Lee H.Y."/>
            <person name="Koo N."/>
            <person name="Hong Y."/>
            <person name="Kim R.W."/>
            <person name="Kang W.H."/>
            <person name="Huh J.H."/>
            <person name="Kang B.C."/>
            <person name="Yang T.J."/>
            <person name="Lee Y.H."/>
            <person name="Bennetzen J.L."/>
            <person name="Choi D."/>
        </authorList>
    </citation>
    <scope>NUCLEOTIDE SEQUENCE [LARGE SCALE GENOMIC DNA]</scope>
    <source>
        <strain evidence="6">cv. PBC81</strain>
    </source>
</reference>
<dbReference type="PANTHER" id="PTHR31470:SF46">
    <property type="entry name" value="ULP1 PROTEASE FAMILY, C-TERMINAL CATALYTIC DOMAIN CONTAINING PROTEIN"/>
    <property type="match status" value="1"/>
</dbReference>
<keyword evidence="6" id="KW-1185">Reference proteome</keyword>
<dbReference type="GO" id="GO:0008234">
    <property type="term" value="F:cysteine-type peptidase activity"/>
    <property type="evidence" value="ECO:0007669"/>
    <property type="project" value="InterPro"/>
</dbReference>
<dbReference type="AlphaFoldDB" id="A0A2G2XD84"/>
<keyword evidence="3" id="KW-0378">Hydrolase</keyword>
<keyword evidence="2" id="KW-0645">Protease</keyword>
<feature type="domain" description="Ubiquitin-like protease family profile" evidence="4">
    <location>
        <begin position="1"/>
        <end position="131"/>
    </location>
</feature>